<comment type="caution">
    <text evidence="4">The sequence shown here is derived from an EMBL/GenBank/DDBJ whole genome shotgun (WGS) entry which is preliminary data.</text>
</comment>
<dbReference type="PANTHER" id="PTHR33184">
    <property type="entry name" value="PROTEIN TAPETUM DETERMINANT 1-LIKE-RELATED"/>
    <property type="match status" value="1"/>
</dbReference>
<evidence type="ECO:0000256" key="2">
    <source>
        <dbReference type="SAM" id="MobiDB-lite"/>
    </source>
</evidence>
<dbReference type="InterPro" id="IPR040361">
    <property type="entry name" value="TPD1"/>
</dbReference>
<dbReference type="GO" id="GO:0001709">
    <property type="term" value="P:cell fate determination"/>
    <property type="evidence" value="ECO:0007669"/>
    <property type="project" value="TreeGrafter"/>
</dbReference>
<dbReference type="Proteomes" id="UP000095767">
    <property type="component" value="Unassembled WGS sequence"/>
</dbReference>
<dbReference type="STRING" id="888268.A0A1E5WHA2"/>
<gene>
    <name evidence="4" type="ORF">BAE44_0002208</name>
</gene>
<proteinExistence type="predicted"/>
<dbReference type="AlphaFoldDB" id="A0A1E5WHA2"/>
<feature type="region of interest" description="Disordered" evidence="2">
    <location>
        <begin position="84"/>
        <end position="117"/>
    </location>
</feature>
<organism evidence="4 5">
    <name type="scientific">Dichanthelium oligosanthes</name>
    <dbReference type="NCBI Taxonomy" id="888268"/>
    <lineage>
        <taxon>Eukaryota</taxon>
        <taxon>Viridiplantae</taxon>
        <taxon>Streptophyta</taxon>
        <taxon>Embryophyta</taxon>
        <taxon>Tracheophyta</taxon>
        <taxon>Spermatophyta</taxon>
        <taxon>Magnoliopsida</taxon>
        <taxon>Liliopsida</taxon>
        <taxon>Poales</taxon>
        <taxon>Poaceae</taxon>
        <taxon>PACMAD clade</taxon>
        <taxon>Panicoideae</taxon>
        <taxon>Panicodae</taxon>
        <taxon>Paniceae</taxon>
        <taxon>Dichantheliinae</taxon>
        <taxon>Dichanthelium</taxon>
    </lineage>
</organism>
<feature type="compositionally biased region" description="Gly residues" evidence="2">
    <location>
        <begin position="89"/>
        <end position="111"/>
    </location>
</feature>
<keyword evidence="5" id="KW-1185">Reference proteome</keyword>
<feature type="signal peptide" evidence="3">
    <location>
        <begin position="1"/>
        <end position="38"/>
    </location>
</feature>
<evidence type="ECO:0000256" key="3">
    <source>
        <dbReference type="SAM" id="SignalP"/>
    </source>
</evidence>
<evidence type="ECO:0000256" key="1">
    <source>
        <dbReference type="ARBA" id="ARBA00022729"/>
    </source>
</evidence>
<evidence type="ECO:0000313" key="4">
    <source>
        <dbReference type="EMBL" id="OEL36775.1"/>
    </source>
</evidence>
<dbReference type="OrthoDB" id="1572689at2759"/>
<reference evidence="4 5" key="1">
    <citation type="submission" date="2016-09" db="EMBL/GenBank/DDBJ databases">
        <title>The draft genome of Dichanthelium oligosanthes: A C3 panicoid grass species.</title>
        <authorList>
            <person name="Studer A.J."/>
            <person name="Schnable J.C."/>
            <person name="Brutnell T.P."/>
        </authorList>
    </citation>
    <scope>NUCLEOTIDE SEQUENCE [LARGE SCALE GENOMIC DNA]</scope>
    <source>
        <strain evidence="5">cv. Kellogg 1175</strain>
        <tissue evidence="4">Leaf</tissue>
    </source>
</reference>
<dbReference type="EMBL" id="LWDX02008002">
    <property type="protein sequence ID" value="OEL36775.1"/>
    <property type="molecule type" value="Genomic_DNA"/>
</dbReference>
<evidence type="ECO:0000313" key="5">
    <source>
        <dbReference type="Proteomes" id="UP000095767"/>
    </source>
</evidence>
<accession>A0A1E5WHA2</accession>
<name>A0A1E5WHA2_9POAL</name>
<keyword evidence="1 3" id="KW-0732">Signal</keyword>
<dbReference type="Pfam" id="PF24068">
    <property type="entry name" value="TPD1_C"/>
    <property type="match status" value="1"/>
</dbReference>
<dbReference type="PANTHER" id="PTHR33184:SF61">
    <property type="entry name" value="TPD1 PROTEIN HOMOLOG 1"/>
    <property type="match status" value="1"/>
</dbReference>
<feature type="chain" id="PRO_5009189242" evidence="3">
    <location>
        <begin position="39"/>
        <end position="234"/>
    </location>
</feature>
<protein>
    <submittedName>
        <fullName evidence="4">TPD1 protein-like protein 1A</fullName>
    </submittedName>
</protein>
<sequence length="234" mass="23385">MRASPSSSSSTTASPTTRAFAASAWLIVLLGSAGLASASDHAGFSPPPTAVPAGPPRPAPRAVGVATALPAPVPLPLPRKILRPPGVDGAAGGNATGGSGVGGGAAAGGGPVRPSRMDEGCAGAEDIEIYQGHASPLPSGVPAYKVDVVNRCLGDLDGGSGECAIAGIHVRCGWFSSVSLVDPSKFRRLGHDDCLLNDGRPMLGGETISFEYSNSFKYELSVRVATCVDPTASP</sequence>